<dbReference type="InterPro" id="IPR014710">
    <property type="entry name" value="RmlC-like_jellyroll"/>
</dbReference>
<dbReference type="PANTHER" id="PTHR36114:SF1">
    <property type="entry name" value="16.7 KDA PROTEIN IN WHIE LOCUS"/>
    <property type="match status" value="1"/>
</dbReference>
<proteinExistence type="predicted"/>
<dbReference type="InterPro" id="IPR011051">
    <property type="entry name" value="RmlC_Cupin_sf"/>
</dbReference>
<evidence type="ECO:0000313" key="2">
    <source>
        <dbReference type="EMBL" id="MFI1963017.1"/>
    </source>
</evidence>
<dbReference type="InterPro" id="IPR052044">
    <property type="entry name" value="PKS_Associated_Protein"/>
</dbReference>
<dbReference type="Pfam" id="PF07883">
    <property type="entry name" value="Cupin_2"/>
    <property type="match status" value="1"/>
</dbReference>
<dbReference type="SUPFAM" id="SSF51182">
    <property type="entry name" value="RmlC-like cupins"/>
    <property type="match status" value="1"/>
</dbReference>
<sequence length="137" mass="14763">MSRKPDDVSTRSFSWGQIKWLISPDLDDEAKVTTGEVIIQPGQGHAPHNHPGSEEVLYVISGEGVQTVGEGAEPFTIREGDAVYVPAGVVHSTYNTTWRPLRLLAVYNPGGPEHVLDTLPDAKILGPGVAPLWSQAN</sequence>
<feature type="domain" description="Cupin type-2" evidence="1">
    <location>
        <begin position="36"/>
        <end position="107"/>
    </location>
</feature>
<dbReference type="PANTHER" id="PTHR36114">
    <property type="entry name" value="16.7 KDA PROTEIN IN WHIE LOCUS"/>
    <property type="match status" value="1"/>
</dbReference>
<gene>
    <name evidence="2" type="ORF">ACH429_02550</name>
</gene>
<name>A0ABW7UNL2_9ACTN</name>
<organism evidence="2 3">
    <name type="scientific">Streptomyces pathocidini</name>
    <dbReference type="NCBI Taxonomy" id="1650571"/>
    <lineage>
        <taxon>Bacteria</taxon>
        <taxon>Bacillati</taxon>
        <taxon>Actinomycetota</taxon>
        <taxon>Actinomycetes</taxon>
        <taxon>Kitasatosporales</taxon>
        <taxon>Streptomycetaceae</taxon>
        <taxon>Streptomyces</taxon>
    </lineage>
</organism>
<keyword evidence="3" id="KW-1185">Reference proteome</keyword>
<dbReference type="RefSeq" id="WP_055472731.1">
    <property type="nucleotide sequence ID" value="NZ_JBIRWE010000001.1"/>
</dbReference>
<comment type="caution">
    <text evidence="2">The sequence shown here is derived from an EMBL/GenBank/DDBJ whole genome shotgun (WGS) entry which is preliminary data.</text>
</comment>
<reference evidence="2 3" key="1">
    <citation type="submission" date="2024-10" db="EMBL/GenBank/DDBJ databases">
        <title>The Natural Products Discovery Center: Release of the First 8490 Sequenced Strains for Exploring Actinobacteria Biosynthetic Diversity.</title>
        <authorList>
            <person name="Kalkreuter E."/>
            <person name="Kautsar S.A."/>
            <person name="Yang D."/>
            <person name="Bader C.D."/>
            <person name="Teijaro C.N."/>
            <person name="Fluegel L."/>
            <person name="Davis C.M."/>
            <person name="Simpson J.R."/>
            <person name="Lauterbach L."/>
            <person name="Steele A.D."/>
            <person name="Gui C."/>
            <person name="Meng S."/>
            <person name="Li G."/>
            <person name="Viehrig K."/>
            <person name="Ye F."/>
            <person name="Su P."/>
            <person name="Kiefer A.F."/>
            <person name="Nichols A."/>
            <person name="Cepeda A.J."/>
            <person name="Yan W."/>
            <person name="Fan B."/>
            <person name="Jiang Y."/>
            <person name="Adhikari A."/>
            <person name="Zheng C.-J."/>
            <person name="Schuster L."/>
            <person name="Cowan T.M."/>
            <person name="Smanski M.J."/>
            <person name="Chevrette M.G."/>
            <person name="De Carvalho L.P.S."/>
            <person name="Shen B."/>
        </authorList>
    </citation>
    <scope>NUCLEOTIDE SEQUENCE [LARGE SCALE GENOMIC DNA]</scope>
    <source>
        <strain evidence="2 3">NPDC020327</strain>
    </source>
</reference>
<evidence type="ECO:0000313" key="3">
    <source>
        <dbReference type="Proteomes" id="UP001611548"/>
    </source>
</evidence>
<dbReference type="Gene3D" id="2.60.120.10">
    <property type="entry name" value="Jelly Rolls"/>
    <property type="match status" value="1"/>
</dbReference>
<dbReference type="EMBL" id="JBIRWE010000001">
    <property type="protein sequence ID" value="MFI1963017.1"/>
    <property type="molecule type" value="Genomic_DNA"/>
</dbReference>
<protein>
    <submittedName>
        <fullName evidence="2">Cupin domain-containing protein</fullName>
    </submittedName>
</protein>
<dbReference type="InterPro" id="IPR013096">
    <property type="entry name" value="Cupin_2"/>
</dbReference>
<dbReference type="Proteomes" id="UP001611548">
    <property type="component" value="Unassembled WGS sequence"/>
</dbReference>
<accession>A0ABW7UNL2</accession>
<evidence type="ECO:0000259" key="1">
    <source>
        <dbReference type="Pfam" id="PF07883"/>
    </source>
</evidence>